<sequence length="31" mass="3215">MPTPTHELSSSLPEGCNILGSLISNTSISDL</sequence>
<dbReference type="EMBL" id="UINC01147341">
    <property type="protein sequence ID" value="SVD38605.1"/>
    <property type="molecule type" value="Genomic_DNA"/>
</dbReference>
<reference evidence="1" key="1">
    <citation type="submission" date="2018-05" db="EMBL/GenBank/DDBJ databases">
        <authorList>
            <person name="Lanie J.A."/>
            <person name="Ng W.-L."/>
            <person name="Kazmierczak K.M."/>
            <person name="Andrzejewski T.M."/>
            <person name="Davidsen T.M."/>
            <person name="Wayne K.J."/>
            <person name="Tettelin H."/>
            <person name="Glass J.I."/>
            <person name="Rusch D."/>
            <person name="Podicherti R."/>
            <person name="Tsui H.-C.T."/>
            <person name="Winkler M.E."/>
        </authorList>
    </citation>
    <scope>NUCLEOTIDE SEQUENCE</scope>
</reference>
<dbReference type="AlphaFoldDB" id="A0A382UXX9"/>
<accession>A0A382UXX9</accession>
<name>A0A382UXX9_9ZZZZ</name>
<organism evidence="1">
    <name type="scientific">marine metagenome</name>
    <dbReference type="NCBI Taxonomy" id="408172"/>
    <lineage>
        <taxon>unclassified sequences</taxon>
        <taxon>metagenomes</taxon>
        <taxon>ecological metagenomes</taxon>
    </lineage>
</organism>
<proteinExistence type="predicted"/>
<gene>
    <name evidence="1" type="ORF">METZ01_LOCUS391459</name>
</gene>
<evidence type="ECO:0000313" key="1">
    <source>
        <dbReference type="EMBL" id="SVD38605.1"/>
    </source>
</evidence>
<protein>
    <submittedName>
        <fullName evidence="1">Uncharacterized protein</fullName>
    </submittedName>
</protein>
<feature type="non-terminal residue" evidence="1">
    <location>
        <position position="31"/>
    </location>
</feature>